<accession>R7YA46</accession>
<dbReference type="EMBL" id="AQPW01000010">
    <property type="protein sequence ID" value="EON32868.1"/>
    <property type="molecule type" value="Genomic_DNA"/>
</dbReference>
<protein>
    <submittedName>
        <fullName evidence="1">Uncharacterized protein</fullName>
    </submittedName>
</protein>
<evidence type="ECO:0000313" key="2">
    <source>
        <dbReference type="Proteomes" id="UP000013569"/>
    </source>
</evidence>
<dbReference type="Proteomes" id="UP000013569">
    <property type="component" value="Unassembled WGS sequence"/>
</dbReference>
<sequence length="81" mass="8917">MDVAIRSESARDAIIAAVNDLASGSRSRLEVSNWALEQLDADGESGVLYSDVEIEFLAELSLLDESSTDFREISKRILDQI</sequence>
<evidence type="ECO:0000313" key="1">
    <source>
        <dbReference type="EMBL" id="EON32868.1"/>
    </source>
</evidence>
<reference evidence="1 2" key="1">
    <citation type="journal article" date="2013" name="Genome Announc.">
        <title>Draft Genome Sequence of a Benzothiophene-Desulfurizing Bacterium, Gordona terrae Strain C-6.</title>
        <authorList>
            <person name="Wang W."/>
            <person name="Ma T."/>
            <person name="Ren Y."/>
            <person name="Li G."/>
        </authorList>
    </citation>
    <scope>NUCLEOTIDE SEQUENCE [LARGE SCALE GENOMIC DNA]</scope>
    <source>
        <strain evidence="1 2">C-6</strain>
    </source>
</reference>
<comment type="caution">
    <text evidence="1">The sequence shown here is derived from an EMBL/GenBank/DDBJ whole genome shotgun (WGS) entry which is preliminary data.</text>
</comment>
<dbReference type="AlphaFoldDB" id="R7YA46"/>
<proteinExistence type="predicted"/>
<name>R7YA46_9ACTN</name>
<gene>
    <name evidence="1" type="ORF">GTC6_10926</name>
</gene>
<organism evidence="1 2">
    <name type="scientific">Gordonia terrae C-6</name>
    <dbReference type="NCBI Taxonomy" id="1316928"/>
    <lineage>
        <taxon>Bacteria</taxon>
        <taxon>Bacillati</taxon>
        <taxon>Actinomycetota</taxon>
        <taxon>Actinomycetes</taxon>
        <taxon>Mycobacteriales</taxon>
        <taxon>Gordoniaceae</taxon>
        <taxon>Gordonia</taxon>
    </lineage>
</organism>